<name>X6MSM0_RETFI</name>
<feature type="region of interest" description="Disordered" evidence="1">
    <location>
        <begin position="318"/>
        <end position="339"/>
    </location>
</feature>
<gene>
    <name evidence="2" type="ORF">RFI_21251</name>
</gene>
<organism evidence="2 3">
    <name type="scientific">Reticulomyxa filosa</name>
    <dbReference type="NCBI Taxonomy" id="46433"/>
    <lineage>
        <taxon>Eukaryota</taxon>
        <taxon>Sar</taxon>
        <taxon>Rhizaria</taxon>
        <taxon>Retaria</taxon>
        <taxon>Foraminifera</taxon>
        <taxon>Monothalamids</taxon>
        <taxon>Reticulomyxidae</taxon>
        <taxon>Reticulomyxa</taxon>
    </lineage>
</organism>
<feature type="compositionally biased region" description="Low complexity" evidence="1">
    <location>
        <begin position="197"/>
        <end position="213"/>
    </location>
</feature>
<dbReference type="EMBL" id="ASPP01018566">
    <property type="protein sequence ID" value="ETO16105.1"/>
    <property type="molecule type" value="Genomic_DNA"/>
</dbReference>
<sequence>MSRVDDNGNPLPQQVNARCSSLDHHGCHLLSSPLYSPDSILSQYSAGVVSNNNNNNNNNNVNTRGPQEQWADMHKLKLLSNDLLQHSPWYAFPNRDPNVEMNAMKFPDLWTHVANEEETFSIRPRPKSIRQPYQSDNVLSSLKKKRPKTWTEGSDNNNNNNNNNNNKNNNPFSFFYTPPDNQLHNDKQVPIDPLQKLLSGDTSTTTSDLLNTGHNDGASNTREHDRHHDPIDDTAHASTLKISDMDLEYILDRVASDIFEQTENIRQSIEDILELEDKTELKLEGNDDSNTVEATFELNIDNILQDVQNALDQALDQKIKKQLHKKKTPKDNPKEKEKL</sequence>
<evidence type="ECO:0000256" key="1">
    <source>
        <dbReference type="SAM" id="MobiDB-lite"/>
    </source>
</evidence>
<evidence type="ECO:0000313" key="3">
    <source>
        <dbReference type="Proteomes" id="UP000023152"/>
    </source>
</evidence>
<reference evidence="2 3" key="1">
    <citation type="journal article" date="2013" name="Curr. Biol.">
        <title>The Genome of the Foraminiferan Reticulomyxa filosa.</title>
        <authorList>
            <person name="Glockner G."/>
            <person name="Hulsmann N."/>
            <person name="Schleicher M."/>
            <person name="Noegel A.A."/>
            <person name="Eichinger L."/>
            <person name="Gallinger C."/>
            <person name="Pawlowski J."/>
            <person name="Sierra R."/>
            <person name="Euteneuer U."/>
            <person name="Pillet L."/>
            <person name="Moustafa A."/>
            <person name="Platzer M."/>
            <person name="Groth M."/>
            <person name="Szafranski K."/>
            <person name="Schliwa M."/>
        </authorList>
    </citation>
    <scope>NUCLEOTIDE SEQUENCE [LARGE SCALE GENOMIC DNA]</scope>
</reference>
<feature type="compositionally biased region" description="Polar residues" evidence="1">
    <location>
        <begin position="131"/>
        <end position="140"/>
    </location>
</feature>
<protein>
    <submittedName>
        <fullName evidence="2">Uncharacterized protein</fullName>
    </submittedName>
</protein>
<evidence type="ECO:0000313" key="2">
    <source>
        <dbReference type="EMBL" id="ETO16105.1"/>
    </source>
</evidence>
<proteinExistence type="predicted"/>
<feature type="compositionally biased region" description="Basic and acidic residues" evidence="1">
    <location>
        <begin position="329"/>
        <end position="339"/>
    </location>
</feature>
<feature type="compositionally biased region" description="Basic and acidic residues" evidence="1">
    <location>
        <begin position="221"/>
        <end position="233"/>
    </location>
</feature>
<comment type="caution">
    <text evidence="2">The sequence shown here is derived from an EMBL/GenBank/DDBJ whole genome shotgun (WGS) entry which is preliminary data.</text>
</comment>
<dbReference type="Proteomes" id="UP000023152">
    <property type="component" value="Unassembled WGS sequence"/>
</dbReference>
<dbReference type="AlphaFoldDB" id="X6MSM0"/>
<dbReference type="PANTHER" id="PTHR36911">
    <property type="entry name" value="LIM ZINC-BINDING DOMAIN-CONTAINING PROTEIN-RELATED"/>
    <property type="match status" value="1"/>
</dbReference>
<keyword evidence="3" id="KW-1185">Reference proteome</keyword>
<accession>X6MSM0</accession>
<feature type="region of interest" description="Disordered" evidence="1">
    <location>
        <begin position="121"/>
        <end position="233"/>
    </location>
</feature>
<feature type="compositionally biased region" description="Low complexity" evidence="1">
    <location>
        <begin position="156"/>
        <end position="170"/>
    </location>
</feature>